<dbReference type="EMBL" id="AWSQ01000001">
    <property type="protein sequence ID" value="KFX70388.1"/>
    <property type="molecule type" value="Genomic_DNA"/>
</dbReference>
<dbReference type="Proteomes" id="UP000030063">
    <property type="component" value="Unassembled WGS sequence"/>
</dbReference>
<feature type="region of interest" description="Disordered" evidence="2">
    <location>
        <begin position="214"/>
        <end position="233"/>
    </location>
</feature>
<feature type="domain" description="J" evidence="3">
    <location>
        <begin position="186"/>
        <end position="252"/>
    </location>
</feature>
<comment type="caution">
    <text evidence="4">The sequence shown here is derived from an EMBL/GenBank/DDBJ whole genome shotgun (WGS) entry which is preliminary data.</text>
</comment>
<protein>
    <submittedName>
        <fullName evidence="4">Molecular chaperone DnaJ</fullName>
    </submittedName>
</protein>
<dbReference type="Gene3D" id="1.10.287.110">
    <property type="entry name" value="DnaJ domain"/>
    <property type="match status" value="1"/>
</dbReference>
<keyword evidence="5" id="KW-1185">Reference proteome</keyword>
<dbReference type="Pfam" id="PF05099">
    <property type="entry name" value="TerB"/>
    <property type="match status" value="1"/>
</dbReference>
<dbReference type="PROSITE" id="PS50076">
    <property type="entry name" value="DNAJ_2"/>
    <property type="match status" value="1"/>
</dbReference>
<evidence type="ECO:0000256" key="1">
    <source>
        <dbReference type="ARBA" id="ARBA00023186"/>
    </source>
</evidence>
<dbReference type="SUPFAM" id="SSF46565">
    <property type="entry name" value="Chaperone J-domain"/>
    <property type="match status" value="1"/>
</dbReference>
<dbReference type="CDD" id="cd06257">
    <property type="entry name" value="DnaJ"/>
    <property type="match status" value="1"/>
</dbReference>
<dbReference type="Pfam" id="PF00226">
    <property type="entry name" value="DnaJ"/>
    <property type="match status" value="1"/>
</dbReference>
<dbReference type="eggNOG" id="COG1076">
    <property type="taxonomic scope" value="Bacteria"/>
</dbReference>
<dbReference type="SMART" id="SM00271">
    <property type="entry name" value="DnaJ"/>
    <property type="match status" value="1"/>
</dbReference>
<sequence length="252" mass="27861">MLWPATLLGAFAGLAVASIPGALLGGLLGQVLDRRLRLSSWDALRERLGGRAAPADEEVLFLLLGRLAKCDGRVLQAHIQQARYEMQRLGLNEAAQRRAIEAFARGKTGRDSLRAPLRRQQVRGEALLRACWRMAWVDGRVSQAERELIVLWGKWLGVPAATQEALSAAYAPKQGPLASTGGSYQEALRLLGVAADSEPLHIKRAYRRLLSRHHPDKLTGSGAGPERVREATEKTGELHRAYELIRQRRGFR</sequence>
<evidence type="ECO:0000313" key="5">
    <source>
        <dbReference type="Proteomes" id="UP000030063"/>
    </source>
</evidence>
<dbReference type="Gene3D" id="1.10.3680.10">
    <property type="entry name" value="TerB-like"/>
    <property type="match status" value="1"/>
</dbReference>
<dbReference type="OrthoDB" id="9782583at2"/>
<dbReference type="CDD" id="cd07316">
    <property type="entry name" value="terB_like_DjlA"/>
    <property type="match status" value="1"/>
</dbReference>
<proteinExistence type="predicted"/>
<accession>A0A0A1YN72</accession>
<keyword evidence="1" id="KW-0143">Chaperone</keyword>
<dbReference type="SUPFAM" id="SSF158682">
    <property type="entry name" value="TerB-like"/>
    <property type="match status" value="1"/>
</dbReference>
<dbReference type="InterPro" id="IPR036869">
    <property type="entry name" value="J_dom_sf"/>
</dbReference>
<dbReference type="PRINTS" id="PR00625">
    <property type="entry name" value="JDOMAIN"/>
</dbReference>
<dbReference type="AlphaFoldDB" id="A0A0A1YN72"/>
<evidence type="ECO:0000259" key="3">
    <source>
        <dbReference type="PROSITE" id="PS50076"/>
    </source>
</evidence>
<evidence type="ECO:0000313" key="4">
    <source>
        <dbReference type="EMBL" id="KFX70388.1"/>
    </source>
</evidence>
<dbReference type="InterPro" id="IPR007791">
    <property type="entry name" value="DjlA_N"/>
</dbReference>
<dbReference type="RefSeq" id="WP_025163202.1">
    <property type="nucleotide sequence ID" value="NZ_AWSQ01000001.1"/>
</dbReference>
<gene>
    <name evidence="4" type="ORF">TMS3_0100125</name>
</gene>
<reference evidence="4 5" key="1">
    <citation type="journal article" date="2014" name="Genome Announc.">
        <title>Draft Genome Sequence of Petroleum Oil-Degrading Marine Bacterium Pseudomonas taeanensis Strain MS-3, Isolated from a Crude Oil-Contaminated Seashore.</title>
        <authorList>
            <person name="Lee S.Y."/>
            <person name="Kim S.H."/>
            <person name="Lee D.G."/>
            <person name="Shin S."/>
            <person name="Yun S.H."/>
            <person name="Choi C.W."/>
            <person name="Chung Y.H."/>
            <person name="Choi J.S."/>
            <person name="Kahng H.Y."/>
            <person name="Kim S.I."/>
        </authorList>
    </citation>
    <scope>NUCLEOTIDE SEQUENCE [LARGE SCALE GENOMIC DNA]</scope>
    <source>
        <strain evidence="4 5">MS-3</strain>
    </source>
</reference>
<organism evidence="4 5">
    <name type="scientific">Pseudomonas taeanensis MS-3</name>
    <dbReference type="NCBI Taxonomy" id="1395571"/>
    <lineage>
        <taxon>Bacteria</taxon>
        <taxon>Pseudomonadati</taxon>
        <taxon>Pseudomonadota</taxon>
        <taxon>Gammaproteobacteria</taxon>
        <taxon>Pseudomonadales</taxon>
        <taxon>Pseudomonadaceae</taxon>
        <taxon>Pseudomonas</taxon>
    </lineage>
</organism>
<dbReference type="InterPro" id="IPR029024">
    <property type="entry name" value="TerB-like"/>
</dbReference>
<dbReference type="STRING" id="1395571.TMS3_0100125"/>
<name>A0A0A1YN72_9PSED</name>
<evidence type="ECO:0000256" key="2">
    <source>
        <dbReference type="SAM" id="MobiDB-lite"/>
    </source>
</evidence>
<dbReference type="InterPro" id="IPR001623">
    <property type="entry name" value="DnaJ_domain"/>
</dbReference>